<feature type="transmembrane region" description="Helical" evidence="1">
    <location>
        <begin position="93"/>
        <end position="116"/>
    </location>
</feature>
<evidence type="ECO:0000256" key="1">
    <source>
        <dbReference type="SAM" id="Phobius"/>
    </source>
</evidence>
<dbReference type="GO" id="GO:0016787">
    <property type="term" value="F:hydrolase activity"/>
    <property type="evidence" value="ECO:0007669"/>
    <property type="project" value="UniProtKB-KW"/>
</dbReference>
<accession>A0ABW5NES1</accession>
<keyword evidence="3" id="KW-1185">Reference proteome</keyword>
<organism evidence="2 3">
    <name type="scientific">Aquimarina hainanensis</name>
    <dbReference type="NCBI Taxonomy" id="1578017"/>
    <lineage>
        <taxon>Bacteria</taxon>
        <taxon>Pseudomonadati</taxon>
        <taxon>Bacteroidota</taxon>
        <taxon>Flavobacteriia</taxon>
        <taxon>Flavobacteriales</taxon>
        <taxon>Flavobacteriaceae</taxon>
        <taxon>Aquimarina</taxon>
    </lineage>
</organism>
<dbReference type="InterPro" id="IPR007404">
    <property type="entry name" value="YdjM-like"/>
</dbReference>
<reference evidence="3" key="1">
    <citation type="journal article" date="2019" name="Int. J. Syst. Evol. Microbiol.">
        <title>The Global Catalogue of Microorganisms (GCM) 10K type strain sequencing project: providing services to taxonomists for standard genome sequencing and annotation.</title>
        <authorList>
            <consortium name="The Broad Institute Genomics Platform"/>
            <consortium name="The Broad Institute Genome Sequencing Center for Infectious Disease"/>
            <person name="Wu L."/>
            <person name="Ma J."/>
        </authorList>
    </citation>
    <scope>NUCLEOTIDE SEQUENCE [LARGE SCALE GENOMIC DNA]</scope>
    <source>
        <strain evidence="3">KCTC 42423</strain>
    </source>
</reference>
<keyword evidence="2" id="KW-0378">Hydrolase</keyword>
<dbReference type="RefSeq" id="WP_378254183.1">
    <property type="nucleotide sequence ID" value="NZ_JBHSJV010000001.1"/>
</dbReference>
<name>A0ABW5NES1_9FLAO</name>
<dbReference type="EMBL" id="JBHULX010000048">
    <property type="protein sequence ID" value="MFD2593414.1"/>
    <property type="molecule type" value="Genomic_DNA"/>
</dbReference>
<sequence>MDSLTQIVLGAAVGEACLGKKVGNKAILWGAIAGTIPDLDVLTSNFVDIVTANEIHRGFSHSILFCLIAAPVFGWLLHTIYPRSEATRKDWTILMFLGLFTHPILDAFTTWGTQLFWPFNYKVSFKNIFVVDPLYTLPFLLCILILMFYKRTSPTRRRLNNLGLIISSSYILLTLGLKWFTYTKFEKSLHDQKIPFIAIQNKPTPLNTILWTANVETEDAFLIGFYSLLDDDDSIQYSKFPKNHQLLGDMASDPLIHRLIALTEGWYTIEKKESHIYFNDLRFGQLGVVPKANNFVFSYELFYENGMLQAKEKEKDVRDISPLLSQLWSRINGIKP</sequence>
<keyword evidence="1" id="KW-0812">Transmembrane</keyword>
<dbReference type="Pfam" id="PF04307">
    <property type="entry name" value="YdjM"/>
    <property type="match status" value="1"/>
</dbReference>
<dbReference type="Proteomes" id="UP001597459">
    <property type="component" value="Unassembled WGS sequence"/>
</dbReference>
<dbReference type="PANTHER" id="PTHR40031">
    <property type="entry name" value="HYPOTHETICAL MEMBRANE SPANNING PROTEIN"/>
    <property type="match status" value="1"/>
</dbReference>
<evidence type="ECO:0000313" key="3">
    <source>
        <dbReference type="Proteomes" id="UP001597459"/>
    </source>
</evidence>
<gene>
    <name evidence="2" type="ORF">ACFSTE_21435</name>
</gene>
<feature type="transmembrane region" description="Helical" evidence="1">
    <location>
        <begin position="161"/>
        <end position="180"/>
    </location>
</feature>
<proteinExistence type="predicted"/>
<dbReference type="InterPro" id="IPR053170">
    <property type="entry name" value="Transcription_regulator"/>
</dbReference>
<comment type="caution">
    <text evidence="2">The sequence shown here is derived from an EMBL/GenBank/DDBJ whole genome shotgun (WGS) entry which is preliminary data.</text>
</comment>
<keyword evidence="1" id="KW-1133">Transmembrane helix</keyword>
<dbReference type="PANTHER" id="PTHR40031:SF1">
    <property type="entry name" value="MEMBRANE-BOUND METAL-DEPENDENT HYDROLASE"/>
    <property type="match status" value="1"/>
</dbReference>
<feature type="transmembrane region" description="Helical" evidence="1">
    <location>
        <begin position="128"/>
        <end position="149"/>
    </location>
</feature>
<evidence type="ECO:0000313" key="2">
    <source>
        <dbReference type="EMBL" id="MFD2593414.1"/>
    </source>
</evidence>
<keyword evidence="1" id="KW-0472">Membrane</keyword>
<feature type="transmembrane region" description="Helical" evidence="1">
    <location>
        <begin position="62"/>
        <end position="81"/>
    </location>
</feature>
<protein>
    <submittedName>
        <fullName evidence="2">Metal-dependent hydrolase</fullName>
    </submittedName>
</protein>